<dbReference type="Gene3D" id="2.102.10.10">
    <property type="entry name" value="Rieske [2Fe-2S] iron-sulphur domain"/>
    <property type="match status" value="1"/>
</dbReference>
<dbReference type="Pfam" id="PF19112">
    <property type="entry name" value="VanA_C"/>
    <property type="match status" value="1"/>
</dbReference>
<dbReference type="PANTHER" id="PTHR21266">
    <property type="entry name" value="IRON-SULFUR DOMAIN CONTAINING PROTEIN"/>
    <property type="match status" value="1"/>
</dbReference>
<dbReference type="InterPro" id="IPR050584">
    <property type="entry name" value="Cholesterol_7-desaturase"/>
</dbReference>
<evidence type="ECO:0000313" key="8">
    <source>
        <dbReference type="Proteomes" id="UP000309215"/>
    </source>
</evidence>
<evidence type="ECO:0000256" key="4">
    <source>
        <dbReference type="ARBA" id="ARBA00023004"/>
    </source>
</evidence>
<keyword evidence="8" id="KW-1185">Reference proteome</keyword>
<evidence type="ECO:0000256" key="5">
    <source>
        <dbReference type="ARBA" id="ARBA00023014"/>
    </source>
</evidence>
<dbReference type="PROSITE" id="PS00570">
    <property type="entry name" value="RING_HYDROXYL_ALPHA"/>
    <property type="match status" value="1"/>
</dbReference>
<dbReference type="InterPro" id="IPR044043">
    <property type="entry name" value="VanA_C_cat"/>
</dbReference>
<dbReference type="AlphaFoldDB" id="A0A4U1IIB2"/>
<evidence type="ECO:0000259" key="6">
    <source>
        <dbReference type="PROSITE" id="PS51296"/>
    </source>
</evidence>
<dbReference type="Gene3D" id="3.90.380.10">
    <property type="entry name" value="Naphthalene 1,2-dioxygenase Alpha Subunit, Chain A, domain 1"/>
    <property type="match status" value="1"/>
</dbReference>
<dbReference type="SUPFAM" id="SSF50022">
    <property type="entry name" value="ISP domain"/>
    <property type="match status" value="1"/>
</dbReference>
<keyword evidence="1" id="KW-0001">2Fe-2S</keyword>
<proteinExistence type="predicted"/>
<organism evidence="7 8">
    <name type="scientific">Polyangium fumosum</name>
    <dbReference type="NCBI Taxonomy" id="889272"/>
    <lineage>
        <taxon>Bacteria</taxon>
        <taxon>Pseudomonadati</taxon>
        <taxon>Myxococcota</taxon>
        <taxon>Polyangia</taxon>
        <taxon>Polyangiales</taxon>
        <taxon>Polyangiaceae</taxon>
        <taxon>Polyangium</taxon>
    </lineage>
</organism>
<dbReference type="Proteomes" id="UP000309215">
    <property type="component" value="Unassembled WGS sequence"/>
</dbReference>
<evidence type="ECO:0000256" key="3">
    <source>
        <dbReference type="ARBA" id="ARBA00023002"/>
    </source>
</evidence>
<protein>
    <submittedName>
        <fullName evidence="7">Iron-sulfur cluster-binding protein, Rieske family</fullName>
    </submittedName>
</protein>
<dbReference type="PANTHER" id="PTHR21266:SF60">
    <property type="entry name" value="3-KETOSTEROID-9-ALPHA-MONOOXYGENASE, OXYGENASE COMPONENT"/>
    <property type="match status" value="1"/>
</dbReference>
<dbReference type="EMBL" id="SSMQ01000121">
    <property type="protein sequence ID" value="TKC93613.1"/>
    <property type="molecule type" value="Genomic_DNA"/>
</dbReference>
<evidence type="ECO:0000256" key="1">
    <source>
        <dbReference type="ARBA" id="ARBA00022714"/>
    </source>
</evidence>
<keyword evidence="3" id="KW-0560">Oxidoreductase</keyword>
<dbReference type="PROSITE" id="PS51296">
    <property type="entry name" value="RIESKE"/>
    <property type="match status" value="1"/>
</dbReference>
<dbReference type="Pfam" id="PF00355">
    <property type="entry name" value="Rieske"/>
    <property type="match status" value="1"/>
</dbReference>
<dbReference type="RefSeq" id="WP_136936189.1">
    <property type="nucleotide sequence ID" value="NZ_SSMQ01000121.1"/>
</dbReference>
<dbReference type="GO" id="GO:0016491">
    <property type="term" value="F:oxidoreductase activity"/>
    <property type="evidence" value="ECO:0007669"/>
    <property type="project" value="UniProtKB-KW"/>
</dbReference>
<name>A0A4U1IIB2_9BACT</name>
<keyword evidence="5" id="KW-0411">Iron-sulfur</keyword>
<dbReference type="GO" id="GO:0051537">
    <property type="term" value="F:2 iron, 2 sulfur cluster binding"/>
    <property type="evidence" value="ECO:0007669"/>
    <property type="project" value="UniProtKB-KW"/>
</dbReference>
<accession>A0A4U1IIB2</accession>
<keyword evidence="2" id="KW-0479">Metal-binding</keyword>
<reference evidence="7 8" key="1">
    <citation type="submission" date="2019-04" db="EMBL/GenBank/DDBJ databases">
        <authorList>
            <person name="Li Y."/>
            <person name="Wang J."/>
        </authorList>
    </citation>
    <scope>NUCLEOTIDE SEQUENCE [LARGE SCALE GENOMIC DNA]</scope>
    <source>
        <strain evidence="7 8">DSM 14668</strain>
    </source>
</reference>
<comment type="caution">
    <text evidence="7">The sequence shown here is derived from an EMBL/GenBank/DDBJ whole genome shotgun (WGS) entry which is preliminary data.</text>
</comment>
<dbReference type="OrthoDB" id="9790995at2"/>
<dbReference type="InterPro" id="IPR017941">
    <property type="entry name" value="Rieske_2Fe-2S"/>
</dbReference>
<evidence type="ECO:0000256" key="2">
    <source>
        <dbReference type="ARBA" id="ARBA00022723"/>
    </source>
</evidence>
<dbReference type="InterPro" id="IPR036922">
    <property type="entry name" value="Rieske_2Fe-2S_sf"/>
</dbReference>
<sequence length="330" mass="37274">MAELDHWHPVLFADALGSKPAPVRVCEHELVLFRASNGKASLGALADVCPHRGMRLSEGRVEGGRLVCPYHGWSFAPDGEGKSPATPAARPCADAFDVVERFGLIWIKRRGSPVVFPTIDVSGYHLIGKTRHRAEAPLEVTLDNFIEVEHTPEVHALLGYPRERMAEVTCEVTSTDTSVRVVNEGPQKALPRPLYSLLQIEPGDTFVDDWTTWFSPVYTIYDQYWFDPATRQRRPNALRIVVFFVPVTAERTDIFALSYALVAPWERYGLNAFTYLLTRAFVVMELRRDVTLLGKLADKRPELRGRTLSRFDKPLGLARKRIETIYRGRG</sequence>
<feature type="domain" description="Rieske" evidence="6">
    <location>
        <begin position="7"/>
        <end position="107"/>
    </location>
</feature>
<dbReference type="InterPro" id="IPR015881">
    <property type="entry name" value="ARHD_Rieske_2Fe_2S"/>
</dbReference>
<evidence type="ECO:0000313" key="7">
    <source>
        <dbReference type="EMBL" id="TKC93613.1"/>
    </source>
</evidence>
<keyword evidence="4" id="KW-0408">Iron</keyword>
<gene>
    <name evidence="7" type="ORF">E8A74_49420</name>
</gene>
<dbReference type="GO" id="GO:0005506">
    <property type="term" value="F:iron ion binding"/>
    <property type="evidence" value="ECO:0007669"/>
    <property type="project" value="InterPro"/>
</dbReference>
<dbReference type="SUPFAM" id="SSF55961">
    <property type="entry name" value="Bet v1-like"/>
    <property type="match status" value="1"/>
</dbReference>